<name>A0A9N9T1A2_DIABA</name>
<feature type="domain" description="HMG box" evidence="2">
    <location>
        <begin position="23"/>
        <end position="95"/>
    </location>
</feature>
<sequence>MDETHSKRHDNSVRKRTPTRRVPSKIFRNPFLNFMRDFRKSHKKNLTVTELVRRGAQMWRQMDEKQRAHYIAMSKNAPKTTVARRRRRRRKGSRSRRRTKRHRSRSRSPKHSELNDDVHQLTEDAVKNMNEEQDTSSKSEEKNIEREGGSQLRLKTSDYDGIRRDYI</sequence>
<feature type="region of interest" description="Disordered" evidence="1">
    <location>
        <begin position="1"/>
        <end position="24"/>
    </location>
</feature>
<evidence type="ECO:0000313" key="4">
    <source>
        <dbReference type="Proteomes" id="UP001153709"/>
    </source>
</evidence>
<gene>
    <name evidence="3" type="ORF">DIABBA_LOCUS9535</name>
</gene>
<feature type="compositionally biased region" description="Basic residues" evidence="1">
    <location>
        <begin position="14"/>
        <end position="23"/>
    </location>
</feature>
<reference evidence="3" key="1">
    <citation type="submission" date="2022-01" db="EMBL/GenBank/DDBJ databases">
        <authorList>
            <person name="King R."/>
        </authorList>
    </citation>
    <scope>NUCLEOTIDE SEQUENCE</scope>
</reference>
<dbReference type="SUPFAM" id="SSF47095">
    <property type="entry name" value="HMG-box"/>
    <property type="match status" value="1"/>
</dbReference>
<dbReference type="Pfam" id="PF00505">
    <property type="entry name" value="HMG_box"/>
    <property type="match status" value="1"/>
</dbReference>
<feature type="compositionally biased region" description="Basic residues" evidence="1">
    <location>
        <begin position="82"/>
        <end position="109"/>
    </location>
</feature>
<dbReference type="OrthoDB" id="6753836at2759"/>
<feature type="region of interest" description="Disordered" evidence="1">
    <location>
        <begin position="69"/>
        <end position="167"/>
    </location>
</feature>
<feature type="compositionally biased region" description="Basic and acidic residues" evidence="1">
    <location>
        <begin position="155"/>
        <end position="167"/>
    </location>
</feature>
<proteinExistence type="predicted"/>
<dbReference type="Proteomes" id="UP001153709">
    <property type="component" value="Chromosome 6"/>
</dbReference>
<keyword evidence="4" id="KW-1185">Reference proteome</keyword>
<accession>A0A9N9T1A2</accession>
<dbReference type="AlphaFoldDB" id="A0A9N9T1A2"/>
<dbReference type="InterPro" id="IPR036910">
    <property type="entry name" value="HMG_box_dom_sf"/>
</dbReference>
<dbReference type="CDD" id="cd00084">
    <property type="entry name" value="HMG-box_SF"/>
    <property type="match status" value="1"/>
</dbReference>
<dbReference type="GO" id="GO:0005634">
    <property type="term" value="C:nucleus"/>
    <property type="evidence" value="ECO:0007669"/>
    <property type="project" value="UniProtKB-ARBA"/>
</dbReference>
<dbReference type="EMBL" id="OU898281">
    <property type="protein sequence ID" value="CAG9836448.1"/>
    <property type="molecule type" value="Genomic_DNA"/>
</dbReference>
<organism evidence="3 4">
    <name type="scientific">Diabrotica balteata</name>
    <name type="common">Banded cucumber beetle</name>
    <dbReference type="NCBI Taxonomy" id="107213"/>
    <lineage>
        <taxon>Eukaryota</taxon>
        <taxon>Metazoa</taxon>
        <taxon>Ecdysozoa</taxon>
        <taxon>Arthropoda</taxon>
        <taxon>Hexapoda</taxon>
        <taxon>Insecta</taxon>
        <taxon>Pterygota</taxon>
        <taxon>Neoptera</taxon>
        <taxon>Endopterygota</taxon>
        <taxon>Coleoptera</taxon>
        <taxon>Polyphaga</taxon>
        <taxon>Cucujiformia</taxon>
        <taxon>Chrysomeloidea</taxon>
        <taxon>Chrysomelidae</taxon>
        <taxon>Galerucinae</taxon>
        <taxon>Diabroticina</taxon>
        <taxon>Diabroticites</taxon>
        <taxon>Diabrotica</taxon>
    </lineage>
</organism>
<evidence type="ECO:0000313" key="3">
    <source>
        <dbReference type="EMBL" id="CAG9836448.1"/>
    </source>
</evidence>
<evidence type="ECO:0000259" key="2">
    <source>
        <dbReference type="SMART" id="SM00398"/>
    </source>
</evidence>
<feature type="compositionally biased region" description="Basic and acidic residues" evidence="1">
    <location>
        <begin position="110"/>
        <end position="148"/>
    </location>
</feature>
<dbReference type="Gene3D" id="1.10.30.10">
    <property type="entry name" value="High mobility group box domain"/>
    <property type="match status" value="1"/>
</dbReference>
<dbReference type="SMART" id="SM00398">
    <property type="entry name" value="HMG"/>
    <property type="match status" value="1"/>
</dbReference>
<protein>
    <recommendedName>
        <fullName evidence="2">HMG box domain-containing protein</fullName>
    </recommendedName>
</protein>
<dbReference type="InterPro" id="IPR009071">
    <property type="entry name" value="HMG_box_dom"/>
</dbReference>
<evidence type="ECO:0000256" key="1">
    <source>
        <dbReference type="SAM" id="MobiDB-lite"/>
    </source>
</evidence>